<organism evidence="3 4">
    <name type="scientific">Octopus sinensis</name>
    <name type="common">East Asian common octopus</name>
    <dbReference type="NCBI Taxonomy" id="2607531"/>
    <lineage>
        <taxon>Eukaryota</taxon>
        <taxon>Metazoa</taxon>
        <taxon>Spiralia</taxon>
        <taxon>Lophotrochozoa</taxon>
        <taxon>Mollusca</taxon>
        <taxon>Cephalopoda</taxon>
        <taxon>Coleoidea</taxon>
        <taxon>Octopodiformes</taxon>
        <taxon>Octopoda</taxon>
        <taxon>Incirrata</taxon>
        <taxon>Octopodidae</taxon>
        <taxon>Octopus</taxon>
    </lineage>
</organism>
<dbReference type="GO" id="GO:0051015">
    <property type="term" value="F:actin filament binding"/>
    <property type="evidence" value="ECO:0007669"/>
    <property type="project" value="TreeGrafter"/>
</dbReference>
<gene>
    <name evidence="4" type="primary">LOC115232591</name>
</gene>
<dbReference type="GO" id="GO:0030032">
    <property type="term" value="P:lamellipodium assembly"/>
    <property type="evidence" value="ECO:0007669"/>
    <property type="project" value="TreeGrafter"/>
</dbReference>
<dbReference type="SMART" id="SM00153">
    <property type="entry name" value="VHP"/>
    <property type="match status" value="1"/>
</dbReference>
<feature type="compositionally biased region" description="Basic and acidic residues" evidence="1">
    <location>
        <begin position="82"/>
        <end position="107"/>
    </location>
</feature>
<dbReference type="PANTHER" id="PTHR24213:SF9">
    <property type="entry name" value="UNCOORDINATED 115A, ISOFORM B-RELATED"/>
    <property type="match status" value="1"/>
</dbReference>
<feature type="compositionally biased region" description="Basic and acidic residues" evidence="1">
    <location>
        <begin position="7"/>
        <end position="27"/>
    </location>
</feature>
<feature type="domain" description="HP" evidence="2">
    <location>
        <begin position="557"/>
        <end position="622"/>
    </location>
</feature>
<feature type="compositionally biased region" description="Basic and acidic residues" evidence="1">
    <location>
        <begin position="509"/>
        <end position="524"/>
    </location>
</feature>
<feature type="compositionally biased region" description="Basic and acidic residues" evidence="1">
    <location>
        <begin position="353"/>
        <end position="365"/>
    </location>
</feature>
<dbReference type="GO" id="GO:0015629">
    <property type="term" value="C:actin cytoskeleton"/>
    <property type="evidence" value="ECO:0007669"/>
    <property type="project" value="TreeGrafter"/>
</dbReference>
<feature type="region of interest" description="Disordered" evidence="1">
    <location>
        <begin position="486"/>
        <end position="537"/>
    </location>
</feature>
<feature type="compositionally biased region" description="Low complexity" evidence="1">
    <location>
        <begin position="174"/>
        <end position="204"/>
    </location>
</feature>
<dbReference type="GO" id="GO:0007010">
    <property type="term" value="P:cytoskeleton organization"/>
    <property type="evidence" value="ECO:0007669"/>
    <property type="project" value="InterPro"/>
</dbReference>
<proteinExistence type="predicted"/>
<dbReference type="KEGG" id="osn:115232591"/>
<reference evidence="4" key="1">
    <citation type="submission" date="2025-08" db="UniProtKB">
        <authorList>
            <consortium name="RefSeq"/>
        </authorList>
    </citation>
    <scope>IDENTIFICATION</scope>
</reference>
<sequence length="622" mass="70472">MGQKQSKAKDVNGENETQSRDYLERSSKRSSNRSIGSASRETTPANEQPAKAFPATDPNNDLAKDKSLSGVETEQIISPVKLQKEETVCDKQSQKSDPHESTPHPKSESQPNFDHSVPLTPLIVNDIENNHISKPRAASTPATANGMMEGTTPPLSPNSTTDHSDDEAYTSDRQSSYRSPSPTGSYSSQSTSSSLRRLQSDTSSLERSFNVNYGKFYNTSYLKDGYNSYMKRASINPKEMSKSSTHYCRPDNFSYSKEPTFLRNKQGGMMQLATSKTVKVRRSASPVDLKNDEAVRLSMFPAGKPPLPNEITKIEREDWPGPPSPAAILPEIMRQRRKSKGEEEEDTEEQPTEDPKKKKEFEEMSKLKDRSGLGCVIYKELAERKSLPPPPLDPWKASRVPSAKYEPKFSTRYQSPMFASPSRFLDRPQRAWDDGDIRACRSLTRIPNYPVPKPGYGDYGISQRAATLPLSGMYGGPLDFRYYEMDESSTSPTSSDVKHANHMDSSNQSDDRKISDSTISEDRKSKRSSYSRAGEPGVYDGPAVSLMTYQRNTWHTESEPPVYPYERLKITNFDLPKDVDRNCLEIYLAKEDFHELFKMGQEEFYRLAEWKRNDLKRRHHLY</sequence>
<dbReference type="Gene3D" id="1.10.950.10">
    <property type="entry name" value="Villin headpiece domain"/>
    <property type="match status" value="1"/>
</dbReference>
<protein>
    <submittedName>
        <fullName evidence="4">Actin-binding LIM protein 1 isoform X1</fullName>
    </submittedName>
</protein>
<dbReference type="InterPro" id="IPR051618">
    <property type="entry name" value="Actin-binding_LIM"/>
</dbReference>
<evidence type="ECO:0000313" key="4">
    <source>
        <dbReference type="RefSeq" id="XP_029658417.1"/>
    </source>
</evidence>
<feature type="region of interest" description="Disordered" evidence="1">
    <location>
        <begin position="315"/>
        <end position="365"/>
    </location>
</feature>
<dbReference type="InterPro" id="IPR003128">
    <property type="entry name" value="Villin_headpiece"/>
</dbReference>
<dbReference type="SUPFAM" id="SSF47050">
    <property type="entry name" value="VHP, Villin headpiece domain"/>
    <property type="match status" value="1"/>
</dbReference>
<keyword evidence="3" id="KW-1185">Reference proteome</keyword>
<dbReference type="Proteomes" id="UP000515154">
    <property type="component" value="Linkage group LG2"/>
</dbReference>
<evidence type="ECO:0000256" key="1">
    <source>
        <dbReference type="SAM" id="MobiDB-lite"/>
    </source>
</evidence>
<dbReference type="RefSeq" id="XP_029658417.1">
    <property type="nucleotide sequence ID" value="XM_029802557.2"/>
</dbReference>
<dbReference type="Pfam" id="PF02209">
    <property type="entry name" value="VHP"/>
    <property type="match status" value="1"/>
</dbReference>
<feature type="compositionally biased region" description="Acidic residues" evidence="1">
    <location>
        <begin position="342"/>
        <end position="352"/>
    </location>
</feature>
<evidence type="ECO:0000259" key="2">
    <source>
        <dbReference type="PROSITE" id="PS51089"/>
    </source>
</evidence>
<dbReference type="PROSITE" id="PS51089">
    <property type="entry name" value="HP"/>
    <property type="match status" value="1"/>
</dbReference>
<name>A0A6P7UAM8_9MOLL</name>
<dbReference type="InterPro" id="IPR036886">
    <property type="entry name" value="Villin_headpiece_dom_sf"/>
</dbReference>
<dbReference type="AlphaFoldDB" id="A0A6P7UAM8"/>
<accession>A0A6P7UAM8</accession>
<evidence type="ECO:0000313" key="3">
    <source>
        <dbReference type="Proteomes" id="UP000515154"/>
    </source>
</evidence>
<feature type="region of interest" description="Disordered" evidence="1">
    <location>
        <begin position="1"/>
        <end position="204"/>
    </location>
</feature>
<dbReference type="PANTHER" id="PTHR24213">
    <property type="entry name" value="ACTIN-BINDING LIM PROTEIN"/>
    <property type="match status" value="1"/>
</dbReference>